<proteinExistence type="predicted"/>
<organism evidence="2 3">
    <name type="scientific">Allacma fusca</name>
    <dbReference type="NCBI Taxonomy" id="39272"/>
    <lineage>
        <taxon>Eukaryota</taxon>
        <taxon>Metazoa</taxon>
        <taxon>Ecdysozoa</taxon>
        <taxon>Arthropoda</taxon>
        <taxon>Hexapoda</taxon>
        <taxon>Collembola</taxon>
        <taxon>Symphypleona</taxon>
        <taxon>Sminthuridae</taxon>
        <taxon>Allacma</taxon>
    </lineage>
</organism>
<sequence>MSHTPPPSNKMEETNETPPQIVDPVVVSSNEGVDEASRIRQIRKTMDEAAAHGLAHFKIVMNEFVDSKKLYKTSDIITYQKQARDAILQAFTATFSPETLETVDPTILHSYTKQLTELLDFPELTFTFLARYDHSTNTILKDLTKCTLEAERVYDDEMEGFEPSQKSENEIKERHNLAREKAMAKFTDLMKPLNVNATVCSKEIEWKLQENLQDLTEEFVVLEPRTEQTNVEHELHPGQNHIQEIYQEKSGSVWDLLNPVVQTYAYFFGGKSQAPGDLIEVVTSPKTDMPNSSFGNLVVQQSIHDRRDIEIGWLQFLWSKLFGRNY</sequence>
<accession>A0A8J2L133</accession>
<evidence type="ECO:0000313" key="3">
    <source>
        <dbReference type="Proteomes" id="UP000708208"/>
    </source>
</evidence>
<feature type="region of interest" description="Disordered" evidence="1">
    <location>
        <begin position="1"/>
        <end position="20"/>
    </location>
</feature>
<gene>
    <name evidence="2" type="ORF">AFUS01_LOCUS24269</name>
</gene>
<name>A0A8J2L133_9HEXA</name>
<comment type="caution">
    <text evidence="2">The sequence shown here is derived from an EMBL/GenBank/DDBJ whole genome shotgun (WGS) entry which is preliminary data.</text>
</comment>
<dbReference type="EMBL" id="CAJVCH010300593">
    <property type="protein sequence ID" value="CAG7785658.1"/>
    <property type="molecule type" value="Genomic_DNA"/>
</dbReference>
<protein>
    <submittedName>
        <fullName evidence="2">Uncharacterized protein</fullName>
    </submittedName>
</protein>
<evidence type="ECO:0000256" key="1">
    <source>
        <dbReference type="SAM" id="MobiDB-lite"/>
    </source>
</evidence>
<reference evidence="2" key="1">
    <citation type="submission" date="2021-06" db="EMBL/GenBank/DDBJ databases">
        <authorList>
            <person name="Hodson N. C."/>
            <person name="Mongue J. A."/>
            <person name="Jaron S. K."/>
        </authorList>
    </citation>
    <scope>NUCLEOTIDE SEQUENCE</scope>
</reference>
<dbReference type="AlphaFoldDB" id="A0A8J2L133"/>
<dbReference type="Proteomes" id="UP000708208">
    <property type="component" value="Unassembled WGS sequence"/>
</dbReference>
<evidence type="ECO:0000313" key="2">
    <source>
        <dbReference type="EMBL" id="CAG7785658.1"/>
    </source>
</evidence>
<keyword evidence="3" id="KW-1185">Reference proteome</keyword>